<comment type="caution">
    <text evidence="1">The sequence shown here is derived from an EMBL/GenBank/DDBJ whole genome shotgun (WGS) entry which is preliminary data.</text>
</comment>
<dbReference type="InterPro" id="IPR029062">
    <property type="entry name" value="Class_I_gatase-like"/>
</dbReference>
<dbReference type="RefSeq" id="WP_268923975.1">
    <property type="nucleotide sequence ID" value="NZ_JAPTGB010000002.1"/>
</dbReference>
<organism evidence="1 2">
    <name type="scientific">Methanocorpusculum petauri</name>
    <dbReference type="NCBI Taxonomy" id="3002863"/>
    <lineage>
        <taxon>Archaea</taxon>
        <taxon>Methanobacteriati</taxon>
        <taxon>Methanobacteriota</taxon>
        <taxon>Stenosarchaea group</taxon>
        <taxon>Methanomicrobia</taxon>
        <taxon>Methanomicrobiales</taxon>
        <taxon>Methanocorpusculaceae</taxon>
        <taxon>Methanocorpusculum</taxon>
    </lineage>
</organism>
<gene>
    <name evidence="1" type="ORF">O0S10_00760</name>
</gene>
<sequence length="197" mass="22014">MTGAHNHISVFWDNKMMFHRLVEDACGYCEAVTPLMLAAPFYKGRYTGVIIPTGFGNLQYSKLLPALRAVSDRIEEYLEDGGRLFVYGAADPAKTGNPYDWLPVNVEYHFGFAEHTLKIDQSSPWKSLFDGYDTEKFATDGWFVNYPGKPIAVAENGFPVFVECSVGKGTLLLASTHEYPSDTFLKQFGAADAEIRF</sequence>
<evidence type="ECO:0000313" key="1">
    <source>
        <dbReference type="EMBL" id="MCZ0859754.1"/>
    </source>
</evidence>
<keyword evidence="2" id="KW-1185">Reference proteome</keyword>
<accession>A0ABT4IDD0</accession>
<dbReference type="EMBL" id="JAPTGB010000002">
    <property type="protein sequence ID" value="MCZ0859754.1"/>
    <property type="molecule type" value="Genomic_DNA"/>
</dbReference>
<reference evidence="1" key="1">
    <citation type="submission" date="2022-12" db="EMBL/GenBank/DDBJ databases">
        <title>Isolation and characterisation of novel Methanocorpusculum spp. from native Australian herbivores indicates the genus is ancestrally host-associated.</title>
        <authorList>
            <person name="Volmer J.G."/>
            <person name="Soo R.M."/>
            <person name="Evans P.N."/>
            <person name="Hoedt E.C."/>
            <person name="Astorga Alsina A.L."/>
            <person name="Woodcroft B.J."/>
            <person name="Tyson G.W."/>
            <person name="Hugenholtz P."/>
            <person name="Morrison M."/>
        </authorList>
    </citation>
    <scope>NUCLEOTIDE SEQUENCE</scope>
    <source>
        <strain evidence="1">MG</strain>
    </source>
</reference>
<protein>
    <submittedName>
        <fullName evidence="1">Uncharacterized protein</fullName>
    </submittedName>
</protein>
<dbReference type="SUPFAM" id="SSF52317">
    <property type="entry name" value="Class I glutamine amidotransferase-like"/>
    <property type="match status" value="1"/>
</dbReference>
<proteinExistence type="predicted"/>
<evidence type="ECO:0000313" key="2">
    <source>
        <dbReference type="Proteomes" id="UP001141422"/>
    </source>
</evidence>
<name>A0ABT4IDD0_9EURY</name>
<dbReference type="Proteomes" id="UP001141422">
    <property type="component" value="Unassembled WGS sequence"/>
</dbReference>